<name>A0A4C1UZL7_EUMVA</name>
<accession>A0A4C1UZL7</accession>
<dbReference type="AlphaFoldDB" id="A0A4C1UZL7"/>
<reference evidence="1 2" key="1">
    <citation type="journal article" date="2019" name="Commun. Biol.">
        <title>The bagworm genome reveals a unique fibroin gene that provides high tensile strength.</title>
        <authorList>
            <person name="Kono N."/>
            <person name="Nakamura H."/>
            <person name="Ohtoshi R."/>
            <person name="Tomita M."/>
            <person name="Numata K."/>
            <person name="Arakawa K."/>
        </authorList>
    </citation>
    <scope>NUCLEOTIDE SEQUENCE [LARGE SCALE GENOMIC DNA]</scope>
</reference>
<sequence length="213" mass="23945">MQDRDRIKLHVPIDRRVEQRPCFFQVLTSDLAYLYACRFKSHAADVSVSGAVDSYRSSRDTEVTCAGVVWEGTDTGNPNKHSNLARTQMLNVTLRASHKASQNLRCDNRRCSLLAARIVTALHVESSWKRRNCNSTYIYPSIFISQLFKTAYGCSLEYAYTGYGSSAGVRIEVAWNLLEGEGRVVNTRTRNDGETGCMAFVAPAVSRKWSLFI</sequence>
<gene>
    <name evidence="1" type="ORF">EVAR_18443_1</name>
</gene>
<evidence type="ECO:0000313" key="1">
    <source>
        <dbReference type="EMBL" id="GBP31905.1"/>
    </source>
</evidence>
<keyword evidence="2" id="KW-1185">Reference proteome</keyword>
<organism evidence="1 2">
    <name type="scientific">Eumeta variegata</name>
    <name type="common">Bagworm moth</name>
    <name type="synonym">Eumeta japonica</name>
    <dbReference type="NCBI Taxonomy" id="151549"/>
    <lineage>
        <taxon>Eukaryota</taxon>
        <taxon>Metazoa</taxon>
        <taxon>Ecdysozoa</taxon>
        <taxon>Arthropoda</taxon>
        <taxon>Hexapoda</taxon>
        <taxon>Insecta</taxon>
        <taxon>Pterygota</taxon>
        <taxon>Neoptera</taxon>
        <taxon>Endopterygota</taxon>
        <taxon>Lepidoptera</taxon>
        <taxon>Glossata</taxon>
        <taxon>Ditrysia</taxon>
        <taxon>Tineoidea</taxon>
        <taxon>Psychidae</taxon>
        <taxon>Oiketicinae</taxon>
        <taxon>Eumeta</taxon>
    </lineage>
</organism>
<comment type="caution">
    <text evidence="1">The sequence shown here is derived from an EMBL/GenBank/DDBJ whole genome shotgun (WGS) entry which is preliminary data.</text>
</comment>
<dbReference type="EMBL" id="BGZK01000253">
    <property type="protein sequence ID" value="GBP31905.1"/>
    <property type="molecule type" value="Genomic_DNA"/>
</dbReference>
<protein>
    <submittedName>
        <fullName evidence="1">Uncharacterized protein</fullName>
    </submittedName>
</protein>
<dbReference type="Proteomes" id="UP000299102">
    <property type="component" value="Unassembled WGS sequence"/>
</dbReference>
<proteinExistence type="predicted"/>
<evidence type="ECO:0000313" key="2">
    <source>
        <dbReference type="Proteomes" id="UP000299102"/>
    </source>
</evidence>